<name>A0A2N7JVQ9_9VIBR</name>
<sequence>MKKTTAAALIITSFATLLILPALVEANEASLDNYLSLEIADLSQVTEIVKGERIEECFKSLEFNYQS</sequence>
<feature type="chain" id="PRO_5014976708" evidence="1">
    <location>
        <begin position="27"/>
        <end position="67"/>
    </location>
</feature>
<dbReference type="Proteomes" id="UP000235406">
    <property type="component" value="Unassembled WGS sequence"/>
</dbReference>
<proteinExistence type="predicted"/>
<feature type="signal peptide" evidence="1">
    <location>
        <begin position="1"/>
        <end position="26"/>
    </location>
</feature>
<dbReference type="AlphaFoldDB" id="A0A2N7JVQ9"/>
<evidence type="ECO:0000313" key="3">
    <source>
        <dbReference type="Proteomes" id="UP000235406"/>
    </source>
</evidence>
<accession>A0A2N7JVQ9</accession>
<evidence type="ECO:0000313" key="2">
    <source>
        <dbReference type="EMBL" id="PMM63744.1"/>
    </source>
</evidence>
<protein>
    <submittedName>
        <fullName evidence="2">Uncharacterized protein</fullName>
    </submittedName>
</protein>
<comment type="caution">
    <text evidence="2">The sequence shown here is derived from an EMBL/GenBank/DDBJ whole genome shotgun (WGS) entry which is preliminary data.</text>
</comment>
<dbReference type="EMBL" id="MCZK01000168">
    <property type="protein sequence ID" value="PMM63744.1"/>
    <property type="molecule type" value="Genomic_DNA"/>
</dbReference>
<evidence type="ECO:0000256" key="1">
    <source>
        <dbReference type="SAM" id="SignalP"/>
    </source>
</evidence>
<dbReference type="RefSeq" id="WP_102438221.1">
    <property type="nucleotide sequence ID" value="NZ_CAWNVI010000168.1"/>
</dbReference>
<reference evidence="3" key="1">
    <citation type="submission" date="2016-07" db="EMBL/GenBank/DDBJ databases">
        <title>Nontailed viruses are major unrecognized killers of bacteria in the ocean.</title>
        <authorList>
            <person name="Kauffman K."/>
            <person name="Hussain F."/>
            <person name="Yang J."/>
            <person name="Arevalo P."/>
            <person name="Brown J."/>
            <person name="Cutler M."/>
            <person name="Kelly L."/>
            <person name="Polz M.F."/>
        </authorList>
    </citation>
    <scope>NUCLEOTIDE SEQUENCE [LARGE SCALE GENOMIC DNA]</scope>
    <source>
        <strain evidence="3">10N.261.46.F8</strain>
    </source>
</reference>
<gene>
    <name evidence="2" type="ORF">BCT49_17055</name>
</gene>
<organism evidence="2 3">
    <name type="scientific">Vibrio lentus</name>
    <dbReference type="NCBI Taxonomy" id="136468"/>
    <lineage>
        <taxon>Bacteria</taxon>
        <taxon>Pseudomonadati</taxon>
        <taxon>Pseudomonadota</taxon>
        <taxon>Gammaproteobacteria</taxon>
        <taxon>Vibrionales</taxon>
        <taxon>Vibrionaceae</taxon>
        <taxon>Vibrio</taxon>
    </lineage>
</organism>
<keyword evidence="1" id="KW-0732">Signal</keyword>